<evidence type="ECO:0000313" key="2">
    <source>
        <dbReference type="Proteomes" id="UP000002669"/>
    </source>
</evidence>
<dbReference type="eggNOG" id="ENOG502SIZE">
    <property type="taxonomic scope" value="Eukaryota"/>
</dbReference>
<dbReference type="GeneID" id="10029938"/>
<dbReference type="OrthoDB" id="3549294at2759"/>
<evidence type="ECO:0000313" key="1">
    <source>
        <dbReference type="EMBL" id="EFQ99158.1"/>
    </source>
</evidence>
<dbReference type="Proteomes" id="UP000002669">
    <property type="component" value="Unassembled WGS sequence"/>
</dbReference>
<dbReference type="InParanoid" id="E4UQ24"/>
<dbReference type="RefSeq" id="XP_003174641.1">
    <property type="nucleotide sequence ID" value="XM_003174593.1"/>
</dbReference>
<dbReference type="AlphaFoldDB" id="E4UQ24"/>
<keyword evidence="2" id="KW-1185">Reference proteome</keyword>
<dbReference type="OMA" id="NECRLLY"/>
<dbReference type="HOGENOM" id="CLU_013935_0_0_1"/>
<organism evidence="2">
    <name type="scientific">Arthroderma gypseum (strain ATCC MYA-4604 / CBS 118893)</name>
    <name type="common">Microsporum gypseum</name>
    <dbReference type="NCBI Taxonomy" id="535722"/>
    <lineage>
        <taxon>Eukaryota</taxon>
        <taxon>Fungi</taxon>
        <taxon>Dikarya</taxon>
        <taxon>Ascomycota</taxon>
        <taxon>Pezizomycotina</taxon>
        <taxon>Eurotiomycetes</taxon>
        <taxon>Eurotiomycetidae</taxon>
        <taxon>Onygenales</taxon>
        <taxon>Arthrodermataceae</taxon>
        <taxon>Nannizzia</taxon>
    </lineage>
</organism>
<reference evidence="2" key="1">
    <citation type="journal article" date="2012" name="MBio">
        <title>Comparative genome analysis of Trichophyton rubrum and related dermatophytes reveals candidate genes involved in infection.</title>
        <authorList>
            <person name="Martinez D.A."/>
            <person name="Oliver B.G."/>
            <person name="Graeser Y."/>
            <person name="Goldberg J.M."/>
            <person name="Li W."/>
            <person name="Martinez-Rossi N.M."/>
            <person name="Monod M."/>
            <person name="Shelest E."/>
            <person name="Barton R.C."/>
            <person name="Birch E."/>
            <person name="Brakhage A.A."/>
            <person name="Chen Z."/>
            <person name="Gurr S.J."/>
            <person name="Heiman D."/>
            <person name="Heitman J."/>
            <person name="Kosti I."/>
            <person name="Rossi A."/>
            <person name="Saif S."/>
            <person name="Samalova M."/>
            <person name="Saunders C.W."/>
            <person name="Shea T."/>
            <person name="Summerbell R.C."/>
            <person name="Xu J."/>
            <person name="Young S."/>
            <person name="Zeng Q."/>
            <person name="Birren B.W."/>
            <person name="Cuomo C.A."/>
            <person name="White T.C."/>
        </authorList>
    </citation>
    <scope>NUCLEOTIDE SEQUENCE [LARGE SCALE GENOMIC DNA]</scope>
    <source>
        <strain evidence="2">ATCC MYA-4604 / CBS 118893</strain>
    </source>
</reference>
<proteinExistence type="predicted"/>
<gene>
    <name evidence="1" type="ORF">MGYG_02170</name>
</gene>
<dbReference type="EMBL" id="DS989823">
    <property type="protein sequence ID" value="EFQ99158.1"/>
    <property type="molecule type" value="Genomic_DNA"/>
</dbReference>
<dbReference type="VEuPathDB" id="FungiDB:MGYG_02170"/>
<sequence length="575" mass="64220">MEDAVRPAESARRAVFERGVRVWSSLADTAVKSTTTLPDSCYDLSILADVPCLPPELDLKEVHGTVYATGTSVWTVDDSDDSTYIEQSVDIAVSTRWSSNITLTNGALGYRSWFGCEDNHIAILVLAWAYILSARWAELVSGSVLEYNSQTVNSNNNQDIISVNAGIINDDAVRWWTAVLSQDGWKAYIPSDTARYKSPWSISLQSPIHFRLSHRGGTLVKTGAISSVAALGYISEYCDFHGITDQSYAALSVALLLPMLSSRGRSVRLPIPKTSHEDSACREKKQVCHEQLYKLDFLDKLLVLSCNTRGIRGLLSSIFYDPEVACNSASPWIQAIITVLKPVENTHLIHVMAARSPHLAFIWPGAIITGLHSDIIKDVRFGLTTVELHSAMWTGTIQSFIQEPLSKPVVTGSYVSRANECRLLYILQEEHHEHWPECPWPPFGQTALEDTHPGVRSNAEKLTGGLVYIEWRWACKEGSVIHHVASGSLVPVSWKLLNEASDIPISYEGFDDEELASKDASRSVFSWLRSKGYPTSEREIYCHEWFYVSPSDEDGHYGAIRRAERFRRKGVEQQK</sequence>
<dbReference type="STRING" id="535722.E4UQ24"/>
<protein>
    <submittedName>
        <fullName evidence="1">Uncharacterized protein</fullName>
    </submittedName>
</protein>
<name>E4UQ24_ARTGP</name>
<accession>E4UQ24</accession>